<dbReference type="GO" id="GO:0008408">
    <property type="term" value="F:3'-5' exonuclease activity"/>
    <property type="evidence" value="ECO:0007669"/>
    <property type="project" value="UniProtKB-UniRule"/>
</dbReference>
<evidence type="ECO:0000313" key="20">
    <source>
        <dbReference type="EMBL" id="AKU69405.1"/>
    </source>
</evidence>
<dbReference type="SMART" id="SM00482">
    <property type="entry name" value="POLAc"/>
    <property type="match status" value="1"/>
</dbReference>
<dbReference type="InterPro" id="IPR008918">
    <property type="entry name" value="HhH2"/>
</dbReference>
<evidence type="ECO:0000256" key="10">
    <source>
        <dbReference type="ARBA" id="ARBA00022839"/>
    </source>
</evidence>
<dbReference type="eggNOG" id="COG0258">
    <property type="taxonomic scope" value="Bacteria"/>
</dbReference>
<keyword evidence="7" id="KW-0540">Nuclease</keyword>
<keyword evidence="9 16" id="KW-0378">Hydrolase</keyword>
<dbReference type="RefSeq" id="WP_025077655.1">
    <property type="nucleotide sequence ID" value="NZ_BAKO01000003.1"/>
</dbReference>
<comment type="similarity">
    <text evidence="1 16">Belongs to the DNA polymerase type-A family.</text>
</comment>
<keyword evidence="11 16" id="KW-0239">DNA-directed DNA polymerase</keyword>
<dbReference type="SUPFAM" id="SSF53098">
    <property type="entry name" value="Ribonuclease H-like"/>
    <property type="match status" value="1"/>
</dbReference>
<dbReference type="InterPro" id="IPR029060">
    <property type="entry name" value="PIN-like_dom_sf"/>
</dbReference>
<name>A0A0K1NK44_9BACT</name>
<dbReference type="SUPFAM" id="SSF56672">
    <property type="entry name" value="DNA/RNA polymerases"/>
    <property type="match status" value="1"/>
</dbReference>
<evidence type="ECO:0000259" key="19">
    <source>
        <dbReference type="SMART" id="SM00482"/>
    </source>
</evidence>
<dbReference type="Proteomes" id="UP000682005">
    <property type="component" value="Chromosome 1"/>
</dbReference>
<dbReference type="STRING" id="1236517.ADJ77_06335"/>
<dbReference type="Gene3D" id="1.20.1060.10">
    <property type="entry name" value="Taq DNA Polymerase, Chain T, domain 4"/>
    <property type="match status" value="1"/>
</dbReference>
<dbReference type="InterPro" id="IPR020045">
    <property type="entry name" value="DNA_polI_H3TH"/>
</dbReference>
<evidence type="ECO:0000256" key="13">
    <source>
        <dbReference type="ARBA" id="ARBA00023204"/>
    </source>
</evidence>
<evidence type="ECO:0000259" key="17">
    <source>
        <dbReference type="SMART" id="SM00474"/>
    </source>
</evidence>
<evidence type="ECO:0000313" key="23">
    <source>
        <dbReference type="Proteomes" id="UP000682005"/>
    </source>
</evidence>
<dbReference type="GO" id="GO:0003887">
    <property type="term" value="F:DNA-directed DNA polymerase activity"/>
    <property type="evidence" value="ECO:0007669"/>
    <property type="project" value="UniProtKB-UniRule"/>
</dbReference>
<sequence length="920" mass="105191">MAKLFLLDAYALIYRSYYAFIKSPRINSKGLNTSAVMGFCNTLNEVLTKEKPTHIGVAFDHGKTFRHDAFPEYKAQREETPEDIKLSVPIIKQILEAMRIPILQVDGFEADDIIGTVATRFGTDGIDTFMLTPDKDYGQLIGPNVFMYRPRHGGGYEILGEKEVGEKYGIPTPAQVIDLLALMGDSADNFPGCPGVGEKTAAKLINQFSSIDNMLQHTDEIKGKLREKVENAVEDIKMSKFLATIRTDVPMQLELDELKVEQPDETKLRTIFEELEFKTLINKFLNKGETKPKTANNQLDLFAENTTNASDEPKNAKFETIKTTQHEYKLVENEEELQQLCDFFMTKEFVSIDTETTSTDAISAELVGLSFSVEEYKAFYVAVPANREEALKVVQIFKPLYESDKIMKIGQNIKYDYEVLSRYDVTLQGKMFDTMIAHYLIQPELHHNMDYMAETLLGYQTIHIEELLGPKGKKQKNMRDLSPTDIYEYAAEDADITLRLKNVLEPRLKELGVEELFWDIEMPLVRVLADMELNGVCLDTEALQETSKIFTERMIQYEQEIYKEAGEEFNISSPKQVGDILFGKLQVMDKPKKTKTGQYVTSEEVLQNLEGKNPIVRNILNYRGMKKLLSTYIDALPKLINPRTGHIHTSFNQALTATGRLSSSDPNLQNIPVRTDDGKEIRKCFIPEEGCLFFSADYSQIELRIMAHLSEDENMMEAFREGHDIHRATAAKIWHEDIDKVTDTQRKKAKQANFGIIYGITTYGLAQRMDISNGEAKELIQDYFRTFPKVQAYMEQAKEVARAKGYAETLFHRRRYLADINSRNATVRGFAERNAINAPIQGTEADIIKVAMVRIWERFKKEGIRSKMILQVHDELNFSVYPEEREQVERIVIEEMQNAYPLNVPLTADAGWGKNWLEAH</sequence>
<dbReference type="Gene3D" id="3.40.50.1010">
    <property type="entry name" value="5'-nuclease"/>
    <property type="match status" value="1"/>
</dbReference>
<dbReference type="SMART" id="SM00279">
    <property type="entry name" value="HhH2"/>
    <property type="match status" value="1"/>
</dbReference>
<dbReference type="PANTHER" id="PTHR10133:SF27">
    <property type="entry name" value="DNA POLYMERASE NU"/>
    <property type="match status" value="1"/>
</dbReference>
<comment type="function">
    <text evidence="16">In addition to polymerase activity, this DNA polymerase exhibits 3'-5' and 5'-3' exonuclease activity.</text>
</comment>
<keyword evidence="8 16" id="KW-0227">DNA damage</keyword>
<dbReference type="SMART" id="SM00475">
    <property type="entry name" value="53EXOc"/>
    <property type="match status" value="1"/>
</dbReference>
<keyword evidence="13 16" id="KW-0234">DNA repair</keyword>
<dbReference type="GO" id="GO:0003677">
    <property type="term" value="F:DNA binding"/>
    <property type="evidence" value="ECO:0007669"/>
    <property type="project" value="UniProtKB-UniRule"/>
</dbReference>
<dbReference type="InterPro" id="IPR012337">
    <property type="entry name" value="RNaseH-like_sf"/>
</dbReference>
<dbReference type="eggNOG" id="COG0749">
    <property type="taxonomic scope" value="Bacteria"/>
</dbReference>
<evidence type="ECO:0000256" key="1">
    <source>
        <dbReference type="ARBA" id="ARBA00007705"/>
    </source>
</evidence>
<gene>
    <name evidence="16 21" type="primary">polA</name>
    <name evidence="20" type="ORF">ADJ77_06335</name>
    <name evidence="21" type="ORF">J5A51_06050</name>
</gene>
<dbReference type="EMBL" id="CP072370">
    <property type="protein sequence ID" value="QUB87040.1"/>
    <property type="molecule type" value="Genomic_DNA"/>
</dbReference>
<dbReference type="NCBIfam" id="TIGR00593">
    <property type="entry name" value="pola"/>
    <property type="match status" value="1"/>
</dbReference>
<keyword evidence="23" id="KW-1185">Reference proteome</keyword>
<dbReference type="Proteomes" id="UP000060345">
    <property type="component" value="Chromosome 1"/>
</dbReference>
<dbReference type="InterPro" id="IPR043502">
    <property type="entry name" value="DNA/RNA_pol_sf"/>
</dbReference>
<evidence type="ECO:0000256" key="5">
    <source>
        <dbReference type="ARBA" id="ARBA00022695"/>
    </source>
</evidence>
<reference evidence="21 23" key="2">
    <citation type="submission" date="2021-03" db="EMBL/GenBank/DDBJ databases">
        <title>Human Oral Microbial Genomes.</title>
        <authorList>
            <person name="Johnston C.D."/>
            <person name="Chen T."/>
            <person name="Dewhirst F.E."/>
        </authorList>
    </citation>
    <scope>NUCLEOTIDE SEQUENCE [LARGE SCALE GENOMIC DNA]</scope>
    <source>
        <strain evidence="21 23">W1435</strain>
    </source>
</reference>
<dbReference type="OrthoDB" id="9806424at2"/>
<protein>
    <recommendedName>
        <fullName evidence="3 15">DNA polymerase I</fullName>
        <ecNumber evidence="2 15">2.7.7.7</ecNumber>
    </recommendedName>
</protein>
<keyword evidence="5 16" id="KW-0548">Nucleotidyltransferase</keyword>
<dbReference type="SUPFAM" id="SSF88723">
    <property type="entry name" value="PIN domain-like"/>
    <property type="match status" value="1"/>
</dbReference>
<keyword evidence="12 16" id="KW-0238">DNA-binding</keyword>
<evidence type="ECO:0000256" key="14">
    <source>
        <dbReference type="ARBA" id="ARBA00049244"/>
    </source>
</evidence>
<dbReference type="InterPro" id="IPR036279">
    <property type="entry name" value="5-3_exonuclease_C_sf"/>
</dbReference>
<keyword evidence="4 16" id="KW-0808">Transferase</keyword>
<accession>A0A0K1NK44</accession>
<dbReference type="Pfam" id="PF01367">
    <property type="entry name" value="5_3_exonuc"/>
    <property type="match status" value="1"/>
</dbReference>
<dbReference type="CDD" id="cd09859">
    <property type="entry name" value="PIN_53EXO"/>
    <property type="match status" value="1"/>
</dbReference>
<evidence type="ECO:0000259" key="18">
    <source>
        <dbReference type="SMART" id="SM00475"/>
    </source>
</evidence>
<dbReference type="GO" id="GO:0006302">
    <property type="term" value="P:double-strand break repair"/>
    <property type="evidence" value="ECO:0007669"/>
    <property type="project" value="TreeGrafter"/>
</dbReference>
<dbReference type="GO" id="GO:0008409">
    <property type="term" value="F:5'-3' exonuclease activity"/>
    <property type="evidence" value="ECO:0007669"/>
    <property type="project" value="UniProtKB-UniRule"/>
</dbReference>
<evidence type="ECO:0000313" key="21">
    <source>
        <dbReference type="EMBL" id="QUB87040.1"/>
    </source>
</evidence>
<dbReference type="EC" id="2.7.7.7" evidence="2 15"/>
<dbReference type="GO" id="GO:0006261">
    <property type="term" value="P:DNA-templated DNA replication"/>
    <property type="evidence" value="ECO:0007669"/>
    <property type="project" value="UniProtKB-UniRule"/>
</dbReference>
<feature type="domain" description="5'-3' exonuclease" evidence="18">
    <location>
        <begin position="2"/>
        <end position="261"/>
    </location>
</feature>
<organism evidence="20 22">
    <name type="scientific">Prevotella fusca JCM 17724</name>
    <dbReference type="NCBI Taxonomy" id="1236517"/>
    <lineage>
        <taxon>Bacteria</taxon>
        <taxon>Pseudomonadati</taxon>
        <taxon>Bacteroidota</taxon>
        <taxon>Bacteroidia</taxon>
        <taxon>Bacteroidales</taxon>
        <taxon>Prevotellaceae</taxon>
        <taxon>Prevotella</taxon>
    </lineage>
</organism>
<dbReference type="CDD" id="cd08637">
    <property type="entry name" value="DNA_pol_A_pol_I_C"/>
    <property type="match status" value="1"/>
</dbReference>
<evidence type="ECO:0000256" key="12">
    <source>
        <dbReference type="ARBA" id="ARBA00023125"/>
    </source>
</evidence>
<reference evidence="20 22" key="1">
    <citation type="submission" date="2015-07" db="EMBL/GenBank/DDBJ databases">
        <authorList>
            <person name="Noorani M."/>
        </authorList>
    </citation>
    <scope>NUCLEOTIDE SEQUENCE [LARGE SCALE GENOMIC DNA]</scope>
    <source>
        <strain evidence="20 22">W1435</strain>
    </source>
</reference>
<dbReference type="Gene3D" id="1.10.150.20">
    <property type="entry name" value="5' to 3' exonuclease, C-terminal subdomain"/>
    <property type="match status" value="2"/>
</dbReference>
<keyword evidence="10 16" id="KW-0269">Exonuclease</keyword>
<dbReference type="PRINTS" id="PR00868">
    <property type="entry name" value="DNAPOLI"/>
</dbReference>
<proteinExistence type="inferred from homology"/>
<evidence type="ECO:0000256" key="8">
    <source>
        <dbReference type="ARBA" id="ARBA00022763"/>
    </source>
</evidence>
<dbReference type="InterPro" id="IPR020046">
    <property type="entry name" value="5-3_exonucl_a-hlix_arch_N"/>
</dbReference>
<feature type="domain" description="DNA-directed DNA polymerase family A palm" evidence="19">
    <location>
        <begin position="678"/>
        <end position="884"/>
    </location>
</feature>
<dbReference type="Pfam" id="PF02739">
    <property type="entry name" value="5_3_exonuc_N"/>
    <property type="match status" value="1"/>
</dbReference>
<dbReference type="CDD" id="cd09898">
    <property type="entry name" value="H3TH_53EXO"/>
    <property type="match status" value="1"/>
</dbReference>
<dbReference type="Gene3D" id="3.30.420.10">
    <property type="entry name" value="Ribonuclease H-like superfamily/Ribonuclease H"/>
    <property type="match status" value="1"/>
</dbReference>
<dbReference type="FunFam" id="1.10.150.20:FF:000003">
    <property type="entry name" value="DNA polymerase I"/>
    <property type="match status" value="1"/>
</dbReference>
<comment type="catalytic activity">
    <reaction evidence="14 16">
        <text>DNA(n) + a 2'-deoxyribonucleoside 5'-triphosphate = DNA(n+1) + diphosphate</text>
        <dbReference type="Rhea" id="RHEA:22508"/>
        <dbReference type="Rhea" id="RHEA-COMP:17339"/>
        <dbReference type="Rhea" id="RHEA-COMP:17340"/>
        <dbReference type="ChEBI" id="CHEBI:33019"/>
        <dbReference type="ChEBI" id="CHEBI:61560"/>
        <dbReference type="ChEBI" id="CHEBI:173112"/>
        <dbReference type="EC" id="2.7.7.7"/>
    </reaction>
</comment>
<dbReference type="AlphaFoldDB" id="A0A0K1NK44"/>
<evidence type="ECO:0000256" key="11">
    <source>
        <dbReference type="ARBA" id="ARBA00022932"/>
    </source>
</evidence>
<dbReference type="SMART" id="SM00474">
    <property type="entry name" value="35EXOc"/>
    <property type="match status" value="1"/>
</dbReference>
<keyword evidence="6 16" id="KW-0235">DNA replication</keyword>
<evidence type="ECO:0000256" key="2">
    <source>
        <dbReference type="ARBA" id="ARBA00012417"/>
    </source>
</evidence>
<dbReference type="FunFam" id="1.10.150.20:FF:000002">
    <property type="entry name" value="DNA polymerase I"/>
    <property type="match status" value="1"/>
</dbReference>
<evidence type="ECO:0000256" key="9">
    <source>
        <dbReference type="ARBA" id="ARBA00022801"/>
    </source>
</evidence>
<dbReference type="NCBIfam" id="NF004397">
    <property type="entry name" value="PRK05755.1"/>
    <property type="match status" value="1"/>
</dbReference>
<dbReference type="InterPro" id="IPR036397">
    <property type="entry name" value="RNaseH_sf"/>
</dbReference>
<dbReference type="InterPro" id="IPR018320">
    <property type="entry name" value="DNA_polymerase_1"/>
</dbReference>
<dbReference type="CDD" id="cd06139">
    <property type="entry name" value="DNA_polA_I_Ecoli_like_exo"/>
    <property type="match status" value="1"/>
</dbReference>
<evidence type="ECO:0000256" key="3">
    <source>
        <dbReference type="ARBA" id="ARBA00020311"/>
    </source>
</evidence>
<dbReference type="InterPro" id="IPR002562">
    <property type="entry name" value="3'-5'_exonuclease_dom"/>
</dbReference>
<dbReference type="InterPro" id="IPR002298">
    <property type="entry name" value="DNA_polymerase_A"/>
</dbReference>
<feature type="domain" description="3'-5' exonuclease" evidence="17">
    <location>
        <begin position="328"/>
        <end position="509"/>
    </location>
</feature>
<evidence type="ECO:0000313" key="22">
    <source>
        <dbReference type="Proteomes" id="UP000060345"/>
    </source>
</evidence>
<dbReference type="KEGG" id="pfus:ADJ77_06335"/>
<dbReference type="SUPFAM" id="SSF47807">
    <property type="entry name" value="5' to 3' exonuclease, C-terminal subdomain"/>
    <property type="match status" value="1"/>
</dbReference>
<evidence type="ECO:0000256" key="16">
    <source>
        <dbReference type="RuleBase" id="RU004460"/>
    </source>
</evidence>
<dbReference type="InterPro" id="IPR001098">
    <property type="entry name" value="DNA-dir_DNA_pol_A_palm_dom"/>
</dbReference>
<evidence type="ECO:0000256" key="15">
    <source>
        <dbReference type="NCBIfam" id="TIGR00593"/>
    </source>
</evidence>
<evidence type="ECO:0000256" key="4">
    <source>
        <dbReference type="ARBA" id="ARBA00022679"/>
    </source>
</evidence>
<dbReference type="Pfam" id="PF01612">
    <property type="entry name" value="DNA_pol_A_exo1"/>
    <property type="match status" value="1"/>
</dbReference>
<dbReference type="PANTHER" id="PTHR10133">
    <property type="entry name" value="DNA POLYMERASE I"/>
    <property type="match status" value="1"/>
</dbReference>
<dbReference type="Pfam" id="PF00476">
    <property type="entry name" value="DNA_pol_A"/>
    <property type="match status" value="1"/>
</dbReference>
<dbReference type="EMBL" id="CP012074">
    <property type="protein sequence ID" value="AKU69405.1"/>
    <property type="molecule type" value="Genomic_DNA"/>
</dbReference>
<evidence type="ECO:0000256" key="6">
    <source>
        <dbReference type="ARBA" id="ARBA00022705"/>
    </source>
</evidence>
<evidence type="ECO:0000256" key="7">
    <source>
        <dbReference type="ARBA" id="ARBA00022722"/>
    </source>
</evidence>
<dbReference type="FunFam" id="1.20.1060.10:FF:000001">
    <property type="entry name" value="DNA polymerase I"/>
    <property type="match status" value="1"/>
</dbReference>
<dbReference type="Gene3D" id="3.30.70.370">
    <property type="match status" value="1"/>
</dbReference>
<dbReference type="InterPro" id="IPR002421">
    <property type="entry name" value="5-3_exonuclease"/>
</dbReference>